<dbReference type="RefSeq" id="WP_386801184.1">
    <property type="nucleotide sequence ID" value="NZ_JBHTMU010000002.1"/>
</dbReference>
<evidence type="ECO:0008006" key="3">
    <source>
        <dbReference type="Google" id="ProtNLM"/>
    </source>
</evidence>
<keyword evidence="2" id="KW-1185">Reference proteome</keyword>
<evidence type="ECO:0000313" key="2">
    <source>
        <dbReference type="Proteomes" id="UP001597135"/>
    </source>
</evidence>
<proteinExistence type="predicted"/>
<sequence length="287" mass="33033">MAKRVAVVTMVSDDYFFLERWLSYYGGLFGRTSLYVVNLGRDARVSKMAEGCNVIGLDYEFDKRFDMLRWRFLNHLVNGLRSYVDMVIVGDVDELLIVDPDTGLDLAGFLAKRSGKQVLTPIGLELVHKEDEETDPIGDTILGPRRHVRYSSWFCKPCVVSTTVHIARGGHYADQPELKLFRKLYLLHLKYADRQEYDATRARRHARVSGLAEGEDVKATMLSADWYRSGDELGRLNALPVTEFDTAPLVEHMEKTWEKRGDHGLYHFQRRVDEVLMRLPDRFDGLV</sequence>
<accession>A0ABW3ZDX1</accession>
<name>A0ABW3ZDX1_9RHOB</name>
<reference evidence="2" key="1">
    <citation type="journal article" date="2019" name="Int. J. Syst. Evol. Microbiol.">
        <title>The Global Catalogue of Microorganisms (GCM) 10K type strain sequencing project: providing services to taxonomists for standard genome sequencing and annotation.</title>
        <authorList>
            <consortium name="The Broad Institute Genomics Platform"/>
            <consortium name="The Broad Institute Genome Sequencing Center for Infectious Disease"/>
            <person name="Wu L."/>
            <person name="Ma J."/>
        </authorList>
    </citation>
    <scope>NUCLEOTIDE SEQUENCE [LARGE SCALE GENOMIC DNA]</scope>
    <source>
        <strain evidence="2">CCUG 62953</strain>
    </source>
</reference>
<dbReference type="Proteomes" id="UP001597135">
    <property type="component" value="Unassembled WGS sequence"/>
</dbReference>
<organism evidence="1 2">
    <name type="scientific">Litorisediminicola beolgyonensis</name>
    <dbReference type="NCBI Taxonomy" id="1173614"/>
    <lineage>
        <taxon>Bacteria</taxon>
        <taxon>Pseudomonadati</taxon>
        <taxon>Pseudomonadota</taxon>
        <taxon>Alphaproteobacteria</taxon>
        <taxon>Rhodobacterales</taxon>
        <taxon>Paracoccaceae</taxon>
        <taxon>Litorisediminicola</taxon>
    </lineage>
</organism>
<protein>
    <recommendedName>
        <fullName evidence="3">Glycosyl transferase family 2</fullName>
    </recommendedName>
</protein>
<evidence type="ECO:0000313" key="1">
    <source>
        <dbReference type="EMBL" id="MFD1341124.1"/>
    </source>
</evidence>
<gene>
    <name evidence="1" type="ORF">ACFQ4E_01705</name>
</gene>
<dbReference type="EMBL" id="JBHTMU010000002">
    <property type="protein sequence ID" value="MFD1341124.1"/>
    <property type="molecule type" value="Genomic_DNA"/>
</dbReference>
<comment type="caution">
    <text evidence="1">The sequence shown here is derived from an EMBL/GenBank/DDBJ whole genome shotgun (WGS) entry which is preliminary data.</text>
</comment>